<sequence>YQVRLSNFTLEGRGPGSEYFFHNDTSVSEEPKYTVLDVSKTIVSNVTIVATYADGSNEKFLTLCEVEIYG</sequence>
<evidence type="ECO:0000313" key="1">
    <source>
        <dbReference type="EMBL" id="KAK0065076.1"/>
    </source>
</evidence>
<protein>
    <submittedName>
        <fullName evidence="1">Uncharacterized protein</fullName>
    </submittedName>
</protein>
<organism evidence="1 2">
    <name type="scientific">Biomphalaria pfeifferi</name>
    <name type="common">Bloodfluke planorb</name>
    <name type="synonym">Freshwater snail</name>
    <dbReference type="NCBI Taxonomy" id="112525"/>
    <lineage>
        <taxon>Eukaryota</taxon>
        <taxon>Metazoa</taxon>
        <taxon>Spiralia</taxon>
        <taxon>Lophotrochozoa</taxon>
        <taxon>Mollusca</taxon>
        <taxon>Gastropoda</taxon>
        <taxon>Heterobranchia</taxon>
        <taxon>Euthyneura</taxon>
        <taxon>Panpulmonata</taxon>
        <taxon>Hygrophila</taxon>
        <taxon>Lymnaeoidea</taxon>
        <taxon>Planorbidae</taxon>
        <taxon>Biomphalaria</taxon>
    </lineage>
</organism>
<keyword evidence="2" id="KW-1185">Reference proteome</keyword>
<feature type="non-terminal residue" evidence="1">
    <location>
        <position position="1"/>
    </location>
</feature>
<evidence type="ECO:0000313" key="2">
    <source>
        <dbReference type="Proteomes" id="UP001233172"/>
    </source>
</evidence>
<reference evidence="1" key="1">
    <citation type="journal article" date="2023" name="PLoS Negl. Trop. Dis.">
        <title>A genome sequence for Biomphalaria pfeifferi, the major vector snail for the human-infecting parasite Schistosoma mansoni.</title>
        <authorList>
            <person name="Bu L."/>
            <person name="Lu L."/>
            <person name="Laidemitt M.R."/>
            <person name="Zhang S.M."/>
            <person name="Mutuku M."/>
            <person name="Mkoji G."/>
            <person name="Steinauer M."/>
            <person name="Loker E.S."/>
        </authorList>
    </citation>
    <scope>NUCLEOTIDE SEQUENCE</scope>
    <source>
        <strain evidence="1">KasaAsao</strain>
    </source>
</reference>
<reference evidence="1" key="2">
    <citation type="submission" date="2023-04" db="EMBL/GenBank/DDBJ databases">
        <authorList>
            <person name="Bu L."/>
            <person name="Lu L."/>
            <person name="Laidemitt M.R."/>
            <person name="Zhang S.M."/>
            <person name="Mutuku M."/>
            <person name="Mkoji G."/>
            <person name="Steinauer M."/>
            <person name="Loker E.S."/>
        </authorList>
    </citation>
    <scope>NUCLEOTIDE SEQUENCE</scope>
    <source>
        <strain evidence="1">KasaAsao</strain>
        <tissue evidence="1">Whole Snail</tissue>
    </source>
</reference>
<dbReference type="EMBL" id="JASAOG010000015">
    <property type="protein sequence ID" value="KAK0065076.1"/>
    <property type="molecule type" value="Genomic_DNA"/>
</dbReference>
<comment type="caution">
    <text evidence="1">The sequence shown here is derived from an EMBL/GenBank/DDBJ whole genome shotgun (WGS) entry which is preliminary data.</text>
</comment>
<proteinExistence type="predicted"/>
<dbReference type="AlphaFoldDB" id="A0AAD8FIW4"/>
<gene>
    <name evidence="1" type="ORF">Bpfe_005634</name>
</gene>
<accession>A0AAD8FIW4</accession>
<feature type="non-terminal residue" evidence="1">
    <location>
        <position position="70"/>
    </location>
</feature>
<name>A0AAD8FIW4_BIOPF</name>
<dbReference type="Proteomes" id="UP001233172">
    <property type="component" value="Unassembled WGS sequence"/>
</dbReference>